<gene>
    <name evidence="3" type="ORF">DNTS_021723</name>
</gene>
<name>A0A553NJ95_9TELE</name>
<dbReference type="OrthoDB" id="9942506at2759"/>
<dbReference type="GO" id="GO:0005764">
    <property type="term" value="C:lysosome"/>
    <property type="evidence" value="ECO:0007669"/>
    <property type="project" value="TreeGrafter"/>
</dbReference>
<dbReference type="AlphaFoldDB" id="A0A553NJ95"/>
<dbReference type="GO" id="GO:0005509">
    <property type="term" value="F:calcium ion binding"/>
    <property type="evidence" value="ECO:0007669"/>
    <property type="project" value="InterPro"/>
</dbReference>
<reference evidence="3 4" key="1">
    <citation type="journal article" date="2019" name="Sci. Data">
        <title>Hybrid genome assembly and annotation of Danionella translucida.</title>
        <authorList>
            <person name="Kadobianskyi M."/>
            <person name="Schulze L."/>
            <person name="Schuelke M."/>
            <person name="Judkewitz B."/>
        </authorList>
    </citation>
    <scope>NUCLEOTIDE SEQUENCE [LARGE SCALE GENOMIC DNA]</scope>
    <source>
        <strain evidence="3 4">Bolton</strain>
    </source>
</reference>
<sequence>MKLLVSVGLFLITVSSAQKPHPCRAPPLMTGSLTVSAGEGKDWVVAKYSYDAFGQRIHLREFGQVQNKSFYLNMLFLYREAVVYTIDFKNQTCTMQPLESSFHPTAIPQNASFMTQLLRYAERLCRWRSLCPIHRTTPGNPEFLEELLLALKSKYIASVTEFGCLPVSTLYYTEQTGWVTTTYFNTVKGIENPEQFIPPPFCEGVKMQEEPMDFFSAFL</sequence>
<evidence type="ECO:0000313" key="4">
    <source>
        <dbReference type="Proteomes" id="UP000316079"/>
    </source>
</evidence>
<feature type="signal peptide" evidence="2">
    <location>
        <begin position="1"/>
        <end position="17"/>
    </location>
</feature>
<proteinExistence type="inferred from homology"/>
<evidence type="ECO:0000256" key="1">
    <source>
        <dbReference type="ARBA" id="ARBA00010771"/>
    </source>
</evidence>
<evidence type="ECO:0008006" key="5">
    <source>
        <dbReference type="Google" id="ProtNLM"/>
    </source>
</evidence>
<dbReference type="PRINTS" id="PR00317">
    <property type="entry name" value="EPENDYMIN"/>
</dbReference>
<dbReference type="GO" id="GO:0005576">
    <property type="term" value="C:extracellular region"/>
    <property type="evidence" value="ECO:0007669"/>
    <property type="project" value="InterPro"/>
</dbReference>
<keyword evidence="2" id="KW-0732">Signal</keyword>
<comment type="similarity">
    <text evidence="1">Belongs to the ependymin family.</text>
</comment>
<dbReference type="SMART" id="SM00026">
    <property type="entry name" value="EPEND"/>
    <property type="match status" value="1"/>
</dbReference>
<dbReference type="EMBL" id="SRMA01026909">
    <property type="protein sequence ID" value="TRY65490.1"/>
    <property type="molecule type" value="Genomic_DNA"/>
</dbReference>
<evidence type="ECO:0000256" key="2">
    <source>
        <dbReference type="SAM" id="SignalP"/>
    </source>
</evidence>
<dbReference type="GO" id="GO:0007160">
    <property type="term" value="P:cell-matrix adhesion"/>
    <property type="evidence" value="ECO:0007669"/>
    <property type="project" value="InterPro"/>
</dbReference>
<feature type="chain" id="PRO_5021970364" description="Ependymin-like 1" evidence="2">
    <location>
        <begin position="18"/>
        <end position="219"/>
    </location>
</feature>
<organism evidence="3 4">
    <name type="scientific">Danionella cerebrum</name>
    <dbReference type="NCBI Taxonomy" id="2873325"/>
    <lineage>
        <taxon>Eukaryota</taxon>
        <taxon>Metazoa</taxon>
        <taxon>Chordata</taxon>
        <taxon>Craniata</taxon>
        <taxon>Vertebrata</taxon>
        <taxon>Euteleostomi</taxon>
        <taxon>Actinopterygii</taxon>
        <taxon>Neopterygii</taxon>
        <taxon>Teleostei</taxon>
        <taxon>Ostariophysi</taxon>
        <taxon>Cypriniformes</taxon>
        <taxon>Danionidae</taxon>
        <taxon>Danioninae</taxon>
        <taxon>Danionella</taxon>
    </lineage>
</organism>
<accession>A0A553NJ95</accession>
<evidence type="ECO:0000313" key="3">
    <source>
        <dbReference type="EMBL" id="TRY65490.1"/>
    </source>
</evidence>
<dbReference type="InterPro" id="IPR001299">
    <property type="entry name" value="Ependymin"/>
</dbReference>
<protein>
    <recommendedName>
        <fullName evidence="5">Ependymin-like 1</fullName>
    </recommendedName>
</protein>
<keyword evidence="4" id="KW-1185">Reference proteome</keyword>
<dbReference type="PANTHER" id="PTHR10697">
    <property type="entry name" value="MAMMALIAN EPENDYMIN-RELATED PROTEIN 1"/>
    <property type="match status" value="1"/>
</dbReference>
<dbReference type="PANTHER" id="PTHR10697:SF5">
    <property type="entry name" value="EPENDYMIN-RELATED"/>
    <property type="match status" value="1"/>
</dbReference>
<dbReference type="Proteomes" id="UP000316079">
    <property type="component" value="Unassembled WGS sequence"/>
</dbReference>
<comment type="caution">
    <text evidence="3">The sequence shown here is derived from an EMBL/GenBank/DDBJ whole genome shotgun (WGS) entry which is preliminary data.</text>
</comment>
<dbReference type="Pfam" id="PF00811">
    <property type="entry name" value="Ependymin"/>
    <property type="match status" value="2"/>
</dbReference>